<evidence type="ECO:0000313" key="2">
    <source>
        <dbReference type="Proteomes" id="UP000002154"/>
    </source>
</evidence>
<dbReference type="HOGENOM" id="CLU_273929_0_0_9"/>
<accession>A9VUZ9</accession>
<proteinExistence type="predicted"/>
<dbReference type="EMBL" id="CP000904">
    <property type="protein sequence ID" value="ABY46431.1"/>
    <property type="molecule type" value="Genomic_DNA"/>
</dbReference>
<evidence type="ECO:0000313" key="1">
    <source>
        <dbReference type="EMBL" id="ABY46431.1"/>
    </source>
</evidence>
<dbReference type="KEGG" id="bwe:BcerKBAB4_5439"/>
<gene>
    <name evidence="1" type="ordered locus">BcerKBAB4_5439</name>
</gene>
<dbReference type="Gene3D" id="2.60.120.260">
    <property type="entry name" value="Galactose-binding domain-like"/>
    <property type="match status" value="1"/>
</dbReference>
<dbReference type="AlphaFoldDB" id="A9VUZ9"/>
<organism evidence="1 2">
    <name type="scientific">Bacillus mycoides (strain KBAB4)</name>
    <name type="common">Bacillus weihenstephanensis</name>
    <dbReference type="NCBI Taxonomy" id="315730"/>
    <lineage>
        <taxon>Bacteria</taxon>
        <taxon>Bacillati</taxon>
        <taxon>Bacillota</taxon>
        <taxon>Bacilli</taxon>
        <taxon>Bacillales</taxon>
        <taxon>Bacillaceae</taxon>
        <taxon>Bacillus</taxon>
        <taxon>Bacillus cereus group</taxon>
    </lineage>
</organism>
<sequence>MEKELIFPVPYSEFDRKKDAEYDGDPNGDYVMAEDVNELQESIEKIERVINFTELESTVSDELNKKVDKATMSDFGSPLFVGYRGASINAYDSIEKRINAFSYIPHVMINKEESTNFDFFVNEVKKSGTLLYGIINYSDVILNNIEANITWFQSKGFHGVLLPGFGFENGWNRSQQNQILQYIHARGMVAVITGEIDTTLFNKPHKNNPQQADLKTSKDDIYLAQDVFVLNGAKNNPIVIPSVVFNLNKAQKERGIQIFVEDTADASSDNNKLYLYGKMLSTLYNLDGYSLVPKSRYALNEKVERYLHGFELGKWKTQNPIYVEEATATSRSFSKGSILFDKVKNECYIKGVGLNPSIYTWQDKQIPGNAIDFASAIYGSEGVKTLVDAINNNDHKIHYSKIDGMEEGGVTPDLFKDTVIRAINNSPAAVAKNPPKGYDELAGNNFIHGGVIDYIDAGSIKSGILNIDAIKTNIIEAINAYIGTAKINTAVIGELSADHIAANVIDAINIYATNISSSSAKINTAVIGELSSDHIKGAVIEAVNLYAGEAVIDSAKIGQLDADHIKATVIEAINASIETAVIDSAKIGTLTASHIKGMVVEAINLYAGQAKIDAAQIGALKADNISAGLIEALEISAGSADFDRLQASVIDAINASIEHAFIDGAIIGEGTVDSAQIADGSITDAKIVSLVANKIVAGTIDTGQVTLQGTNGHLRITGNRLQVFDNQKTPIERVSIGDVNADGTLYGLRVRGADGVTVLYDEKGVYSEGITDGAITNPKIQEGAVDGGKHIAANTVTADKLVAEAITTRELAAKSVNANHLQVGAIVAGSGVIGEAAIGEAEIAQASITDAHIKKLSADSVSAGSLQIQSRNLVSNSTLRKGLLDWTTDPILDIAEVSEVVRLNTTNSMHLFTTGKQTQNLSAYSKFVPASPGENYSASVYVLTKNILNYDGGHPRVEIEYFNDSARISSKNTAAQLTSNDLWQRISITEVAPAETTRVRLRIYHPKNGDSYFCRPMLQKGNIITEWTGDGSYMTEDGFYTGDLHAKQIKVGKIKAEMLQIGPDTEFEPGYSPGELREEMKDRIPYRVEILSTNGIAFKGGNISTTLKANVYLGAENVTDQMDAIRFKWMRVGRNGEDDLVWNAAHKGLKEVPITRDDVYQRATFLCEVLDS</sequence>
<name>A9VUZ9_BACMK</name>
<keyword evidence="1" id="KW-0614">Plasmid</keyword>
<geneLocation type="plasmid" evidence="1 2">
    <name>pBWB401</name>
</geneLocation>
<reference evidence="1 2" key="1">
    <citation type="journal article" date="2008" name="Chem. Biol. Interact.">
        <title>Extending the Bacillus cereus group genomics to putative food-borne pathogens of different toxicity.</title>
        <authorList>
            <person name="Lapidus A."/>
            <person name="Goltsman E."/>
            <person name="Auger S."/>
            <person name="Galleron N."/>
            <person name="Segurens B."/>
            <person name="Dossat C."/>
            <person name="Land M.L."/>
            <person name="Broussolle V."/>
            <person name="Brillard J."/>
            <person name="Guinebretiere M.H."/>
            <person name="Sanchis V."/>
            <person name="Nguen-The C."/>
            <person name="Lereclus D."/>
            <person name="Richardson P."/>
            <person name="Wincker P."/>
            <person name="Weissenbach J."/>
            <person name="Ehrlich S.D."/>
            <person name="Sorokin A."/>
        </authorList>
    </citation>
    <scope>NUCLEOTIDE SEQUENCE [LARGE SCALE GENOMIC DNA]</scope>
    <source>
        <strain evidence="1 2">KBAB4</strain>
        <plasmid evidence="1 2">pBWB401</plasmid>
    </source>
</reference>
<dbReference type="Proteomes" id="UP000002154">
    <property type="component" value="Plasmid pBWB401"/>
</dbReference>
<protein>
    <submittedName>
        <fullName evidence="1">Uncharacterized protein</fullName>
    </submittedName>
</protein>
<dbReference type="eggNOG" id="COG4926">
    <property type="taxonomic scope" value="Bacteria"/>
</dbReference>